<evidence type="ECO:0000313" key="7">
    <source>
        <dbReference type="EMBL" id="EOZ98668.1"/>
    </source>
</evidence>
<gene>
    <name evidence="7" type="ORF">A33Q_1322</name>
</gene>
<dbReference type="STRING" id="1189612.A33Q_1322"/>
<dbReference type="OrthoDB" id="9813569at2"/>
<dbReference type="InterPro" id="IPR011611">
    <property type="entry name" value="PfkB_dom"/>
</dbReference>
<keyword evidence="8" id="KW-1185">Reference proteome</keyword>
<dbReference type="CDD" id="cd01167">
    <property type="entry name" value="bac_FRK"/>
    <property type="match status" value="1"/>
</dbReference>
<sequence length="306" mass="34149">MQKDIDIIVVGELLVDLIGHEFRDEIFRTHSFRRFQGGSPANLGANMQRLTKKAHLIASVGKDGMGEYLIHELDKLGLDTRGVKERSEYPTSLVLLSRTHGTPDFIAYREADHYIFSQDIGNDVLERSRLYHTTCFALSRQPSQRSILEGARRALELGVQLSIDLNYAPTIWPDHIEALHVIQSYCNLSAFVKVSQDDCQRIFRREISPESACQTILDWGAKIVCFTMGKKGSMLWTDDGKKISIPAEEVKVLGDATGAGDAYWAGFLSAWLDGESWKVCVAKASKMAALKLSLDGPLPEKVYLDG</sequence>
<accession>S2E8N8</accession>
<keyword evidence="2 7" id="KW-0808">Transferase</keyword>
<evidence type="ECO:0000256" key="3">
    <source>
        <dbReference type="ARBA" id="ARBA00022741"/>
    </source>
</evidence>
<dbReference type="PANTHER" id="PTHR43085:SF1">
    <property type="entry name" value="PSEUDOURIDINE KINASE-RELATED"/>
    <property type="match status" value="1"/>
</dbReference>
<comment type="caution">
    <text evidence="7">The sequence shown here is derived from an EMBL/GenBank/DDBJ whole genome shotgun (WGS) entry which is preliminary data.</text>
</comment>
<dbReference type="GO" id="GO:0008865">
    <property type="term" value="F:fructokinase activity"/>
    <property type="evidence" value="ECO:0007669"/>
    <property type="project" value="UniProtKB-EC"/>
</dbReference>
<comment type="similarity">
    <text evidence="1">Belongs to the carbohydrate kinase PfkB family.</text>
</comment>
<dbReference type="AlphaFoldDB" id="S2E8N8"/>
<dbReference type="Pfam" id="PF00294">
    <property type="entry name" value="PfkB"/>
    <property type="match status" value="1"/>
</dbReference>
<evidence type="ECO:0000256" key="2">
    <source>
        <dbReference type="ARBA" id="ARBA00022679"/>
    </source>
</evidence>
<protein>
    <submittedName>
        <fullName evidence="7">Fructokinase</fullName>
        <ecNumber evidence="7">2.7.1.4</ecNumber>
    </submittedName>
</protein>
<dbReference type="RefSeq" id="WP_009032631.1">
    <property type="nucleotide sequence ID" value="NZ_ALWO02000023.1"/>
</dbReference>
<evidence type="ECO:0000256" key="1">
    <source>
        <dbReference type="ARBA" id="ARBA00010688"/>
    </source>
</evidence>
<dbReference type="InterPro" id="IPR029056">
    <property type="entry name" value="Ribokinase-like"/>
</dbReference>
<dbReference type="GO" id="GO:0005524">
    <property type="term" value="F:ATP binding"/>
    <property type="evidence" value="ECO:0007669"/>
    <property type="project" value="UniProtKB-KW"/>
</dbReference>
<keyword evidence="5" id="KW-0067">ATP-binding</keyword>
<feature type="domain" description="Carbohydrate kinase PfkB" evidence="6">
    <location>
        <begin position="6"/>
        <end position="293"/>
    </location>
</feature>
<proteinExistence type="inferred from homology"/>
<name>S2E8N8_INDAL</name>
<evidence type="ECO:0000313" key="8">
    <source>
        <dbReference type="Proteomes" id="UP000006073"/>
    </source>
</evidence>
<evidence type="ECO:0000256" key="5">
    <source>
        <dbReference type="ARBA" id="ARBA00022840"/>
    </source>
</evidence>
<dbReference type="eggNOG" id="COG0524">
    <property type="taxonomic scope" value="Bacteria"/>
</dbReference>
<keyword evidence="3" id="KW-0547">Nucleotide-binding</keyword>
<dbReference type="Proteomes" id="UP000006073">
    <property type="component" value="Unassembled WGS sequence"/>
</dbReference>
<dbReference type="SUPFAM" id="SSF53613">
    <property type="entry name" value="Ribokinase-like"/>
    <property type="match status" value="1"/>
</dbReference>
<evidence type="ECO:0000259" key="6">
    <source>
        <dbReference type="Pfam" id="PF00294"/>
    </source>
</evidence>
<organism evidence="7 8">
    <name type="scientific">Indibacter alkaliphilus (strain CCUG 57479 / KCTC 22604 / LW1)</name>
    <dbReference type="NCBI Taxonomy" id="1189612"/>
    <lineage>
        <taxon>Bacteria</taxon>
        <taxon>Pseudomonadati</taxon>
        <taxon>Bacteroidota</taxon>
        <taxon>Cytophagia</taxon>
        <taxon>Cytophagales</taxon>
        <taxon>Cyclobacteriaceae</taxon>
    </lineage>
</organism>
<dbReference type="Gene3D" id="3.40.1190.20">
    <property type="match status" value="1"/>
</dbReference>
<reference evidence="7 8" key="1">
    <citation type="journal article" date="2013" name="Genome Announc.">
        <title>Draft Genome Sequence of Indibacter alkaliphilus Strain LW1T, Isolated from Lonar Lake, a Haloalkaline Lake in the Buldana District of Maharashtra, India.</title>
        <authorList>
            <person name="Singh A."/>
            <person name="Kumar Jangir P."/>
            <person name="Sharma R."/>
            <person name="Singh A."/>
            <person name="Kumar Pinnaka A."/>
            <person name="Shivaji S."/>
        </authorList>
    </citation>
    <scope>NUCLEOTIDE SEQUENCE [LARGE SCALE GENOMIC DNA]</scope>
    <source>
        <strain evidence="8">CCUG 57479 / KCTC 22604 / LW1</strain>
    </source>
</reference>
<dbReference type="InterPro" id="IPR050306">
    <property type="entry name" value="PfkB_Carbo_kinase"/>
</dbReference>
<dbReference type="EMBL" id="ALWO02000023">
    <property type="protein sequence ID" value="EOZ98668.1"/>
    <property type="molecule type" value="Genomic_DNA"/>
</dbReference>
<dbReference type="EC" id="2.7.1.4" evidence="7"/>
<keyword evidence="4" id="KW-0418">Kinase</keyword>
<evidence type="ECO:0000256" key="4">
    <source>
        <dbReference type="ARBA" id="ARBA00022777"/>
    </source>
</evidence>
<dbReference type="PANTHER" id="PTHR43085">
    <property type="entry name" value="HEXOKINASE FAMILY MEMBER"/>
    <property type="match status" value="1"/>
</dbReference>